<dbReference type="RefSeq" id="WP_015782533.1">
    <property type="nucleotide sequence ID" value="NZ_CP082870.1"/>
</dbReference>
<organism evidence="2 4">
    <name type="scientific">Capnocytophaga ochracea</name>
    <dbReference type="NCBI Taxonomy" id="1018"/>
    <lineage>
        <taxon>Bacteria</taxon>
        <taxon>Pseudomonadati</taxon>
        <taxon>Bacteroidota</taxon>
        <taxon>Flavobacteriia</taxon>
        <taxon>Flavobacteriales</taxon>
        <taxon>Flavobacteriaceae</taxon>
        <taxon>Capnocytophaga</taxon>
    </lineage>
</organism>
<feature type="transmembrane region" description="Helical" evidence="1">
    <location>
        <begin position="7"/>
        <end position="26"/>
    </location>
</feature>
<protein>
    <submittedName>
        <fullName evidence="2">Uncharacterized protein</fullName>
    </submittedName>
</protein>
<gene>
    <name evidence="2" type="ORF">NCTC11545_01879</name>
    <name evidence="3" type="ORF">OL231_04095</name>
</gene>
<feature type="transmembrane region" description="Helical" evidence="1">
    <location>
        <begin position="71"/>
        <end position="93"/>
    </location>
</feature>
<dbReference type="EMBL" id="CP110230">
    <property type="protein sequence ID" value="UZD41728.1"/>
    <property type="molecule type" value="Genomic_DNA"/>
</dbReference>
<dbReference type="AlphaFoldDB" id="A0A2X2SWN1"/>
<dbReference type="Proteomes" id="UP000250169">
    <property type="component" value="Unassembled WGS sequence"/>
</dbReference>
<sequence length="127" mass="14571">MKSNILLFVKYLLLLIAGGVGLFWLYDYCVNTEGISLYYSLKTLLIFHCGLSFFLFSIIFIVNKRRKQHTAFAFMAGFVLRFVAVVILSLPLVKTVSPSPLYEMLFILLPSFYFTIIEAVLAIRLIK</sequence>
<evidence type="ECO:0000256" key="1">
    <source>
        <dbReference type="SAM" id="Phobius"/>
    </source>
</evidence>
<accession>A0A2X2SWN1</accession>
<keyword evidence="1" id="KW-0472">Membrane</keyword>
<reference evidence="2 4" key="1">
    <citation type="submission" date="2018-06" db="EMBL/GenBank/DDBJ databases">
        <authorList>
            <consortium name="Pathogen Informatics"/>
            <person name="Doyle S."/>
        </authorList>
    </citation>
    <scope>NUCLEOTIDE SEQUENCE [LARGE SCALE GENOMIC DNA]</scope>
    <source>
        <strain evidence="2 4">NCTC11545</strain>
    </source>
</reference>
<keyword evidence="1" id="KW-0812">Transmembrane</keyword>
<dbReference type="EMBL" id="UAVS01000006">
    <property type="protein sequence ID" value="SQA94687.1"/>
    <property type="molecule type" value="Genomic_DNA"/>
</dbReference>
<reference evidence="3" key="2">
    <citation type="submission" date="2022-10" db="EMBL/GenBank/DDBJ databases">
        <title>Complete genome sequence of Capnocytophaga ochracea KCOM 2812 isolated from actinomycosis lesion.</title>
        <authorList>
            <person name="Kook J.-K."/>
            <person name="Park S.-N."/>
            <person name="Lim Y.K."/>
        </authorList>
    </citation>
    <scope>NUCLEOTIDE SEQUENCE</scope>
    <source>
        <strain evidence="3">KCOM 28121</strain>
    </source>
</reference>
<feature type="transmembrane region" description="Helical" evidence="1">
    <location>
        <begin position="38"/>
        <end position="62"/>
    </location>
</feature>
<evidence type="ECO:0000313" key="4">
    <source>
        <dbReference type="Proteomes" id="UP000250169"/>
    </source>
</evidence>
<dbReference type="OMA" id="ANYAFHI"/>
<dbReference type="GeneID" id="29675951"/>
<name>A0A2X2SWN1_CAPOC</name>
<feature type="transmembrane region" description="Helical" evidence="1">
    <location>
        <begin position="105"/>
        <end position="126"/>
    </location>
</feature>
<evidence type="ECO:0000313" key="2">
    <source>
        <dbReference type="EMBL" id="SQA94687.1"/>
    </source>
</evidence>
<proteinExistence type="predicted"/>
<dbReference type="Proteomes" id="UP001163262">
    <property type="component" value="Chromosome"/>
</dbReference>
<keyword evidence="1" id="KW-1133">Transmembrane helix</keyword>
<evidence type="ECO:0000313" key="3">
    <source>
        <dbReference type="EMBL" id="UZD41728.1"/>
    </source>
</evidence>